<evidence type="ECO:0000313" key="4">
    <source>
        <dbReference type="Proteomes" id="UP000632377"/>
    </source>
</evidence>
<dbReference type="PANTHER" id="PTHR43736:SF1">
    <property type="entry name" value="DIHYDRONEOPTERIN TRIPHOSPHATE DIPHOSPHATASE"/>
    <property type="match status" value="1"/>
</dbReference>
<protein>
    <submittedName>
        <fullName evidence="3">NUDIX hydrolase</fullName>
    </submittedName>
</protein>
<sequence length="182" mass="21038">MNKETLINLVKKYNPDDAQEKESKEKILNFLYENDDFTGRDNNIGHITGSAWVVNQDRKKVLLTHHLKLDRWLQVGGHVESDNSILESALREAMEETGLTSIKPLSEEIFDIDVHLIPKRGNVEAHNHYDIRFLFEADKNEKINRQEDESKAIKWVTLDEVSFYAGEGTVLRMTDKTKLLNS</sequence>
<proteinExistence type="inferred from homology"/>
<dbReference type="PROSITE" id="PS51462">
    <property type="entry name" value="NUDIX"/>
    <property type="match status" value="1"/>
</dbReference>
<feature type="domain" description="Nudix hydrolase" evidence="2">
    <location>
        <begin position="44"/>
        <end position="182"/>
    </location>
</feature>
<comment type="similarity">
    <text evidence="1">Belongs to the Nudix hydrolase family.</text>
</comment>
<gene>
    <name evidence="3" type="ORF">JK636_16235</name>
</gene>
<comment type="caution">
    <text evidence="3">The sequence shown here is derived from an EMBL/GenBank/DDBJ whole genome shotgun (WGS) entry which is preliminary data.</text>
</comment>
<dbReference type="Proteomes" id="UP000632377">
    <property type="component" value="Unassembled WGS sequence"/>
</dbReference>
<name>A0ABS1TD41_9CLOT</name>
<dbReference type="CDD" id="cd03674">
    <property type="entry name" value="NUDIX_Hydrolase"/>
    <property type="match status" value="1"/>
</dbReference>
<dbReference type="PANTHER" id="PTHR43736">
    <property type="entry name" value="ADP-RIBOSE PYROPHOSPHATASE"/>
    <property type="match status" value="1"/>
</dbReference>
<dbReference type="EMBL" id="JAESWC010000014">
    <property type="protein sequence ID" value="MBL4937278.1"/>
    <property type="molecule type" value="Genomic_DNA"/>
</dbReference>
<organism evidence="3 4">
    <name type="scientific">Clostridium rhizosphaerae</name>
    <dbReference type="NCBI Taxonomy" id="2803861"/>
    <lineage>
        <taxon>Bacteria</taxon>
        <taxon>Bacillati</taxon>
        <taxon>Bacillota</taxon>
        <taxon>Clostridia</taxon>
        <taxon>Eubacteriales</taxon>
        <taxon>Clostridiaceae</taxon>
        <taxon>Clostridium</taxon>
    </lineage>
</organism>
<dbReference type="Pfam" id="PF00293">
    <property type="entry name" value="NUDIX"/>
    <property type="match status" value="1"/>
</dbReference>
<dbReference type="InterPro" id="IPR015797">
    <property type="entry name" value="NUDIX_hydrolase-like_dom_sf"/>
</dbReference>
<evidence type="ECO:0000259" key="2">
    <source>
        <dbReference type="PROSITE" id="PS51462"/>
    </source>
</evidence>
<dbReference type="GO" id="GO:0016787">
    <property type="term" value="F:hydrolase activity"/>
    <property type="evidence" value="ECO:0007669"/>
    <property type="project" value="UniProtKB-KW"/>
</dbReference>
<evidence type="ECO:0000256" key="1">
    <source>
        <dbReference type="ARBA" id="ARBA00005582"/>
    </source>
</evidence>
<accession>A0ABS1TD41</accession>
<evidence type="ECO:0000313" key="3">
    <source>
        <dbReference type="EMBL" id="MBL4937278.1"/>
    </source>
</evidence>
<dbReference type="Gene3D" id="3.90.79.10">
    <property type="entry name" value="Nucleoside Triphosphate Pyrophosphohydrolase"/>
    <property type="match status" value="1"/>
</dbReference>
<keyword evidence="3" id="KW-0378">Hydrolase</keyword>
<dbReference type="InterPro" id="IPR000086">
    <property type="entry name" value="NUDIX_hydrolase_dom"/>
</dbReference>
<reference evidence="3 4" key="1">
    <citation type="submission" date="2021-01" db="EMBL/GenBank/DDBJ databases">
        <title>Genome public.</title>
        <authorList>
            <person name="Liu C."/>
            <person name="Sun Q."/>
        </authorList>
    </citation>
    <scope>NUCLEOTIDE SEQUENCE [LARGE SCALE GENOMIC DNA]</scope>
    <source>
        <strain evidence="3 4">YIM B02515</strain>
    </source>
</reference>
<keyword evidence="4" id="KW-1185">Reference proteome</keyword>
<dbReference type="RefSeq" id="WP_202750032.1">
    <property type="nucleotide sequence ID" value="NZ_JAESWC010000014.1"/>
</dbReference>
<dbReference type="SUPFAM" id="SSF55811">
    <property type="entry name" value="Nudix"/>
    <property type="match status" value="1"/>
</dbReference>